<dbReference type="GO" id="GO:0009279">
    <property type="term" value="C:cell outer membrane"/>
    <property type="evidence" value="ECO:0007669"/>
    <property type="project" value="UniProtKB-SubCell"/>
</dbReference>
<dbReference type="InterPro" id="IPR050330">
    <property type="entry name" value="Bact_OuterMem_StrucFunc"/>
</dbReference>
<dbReference type="CDD" id="cd07185">
    <property type="entry name" value="OmpA_C-like"/>
    <property type="match status" value="1"/>
</dbReference>
<evidence type="ECO:0000256" key="2">
    <source>
        <dbReference type="ARBA" id="ARBA00023136"/>
    </source>
</evidence>
<organism evidence="7 8">
    <name type="scientific">Caballeronia choica</name>
    <dbReference type="NCBI Taxonomy" id="326476"/>
    <lineage>
        <taxon>Bacteria</taxon>
        <taxon>Pseudomonadati</taxon>
        <taxon>Pseudomonadota</taxon>
        <taxon>Betaproteobacteria</taxon>
        <taxon>Burkholderiales</taxon>
        <taxon>Burkholderiaceae</taxon>
        <taxon>Caballeronia</taxon>
    </lineage>
</organism>
<evidence type="ECO:0000313" key="7">
    <source>
        <dbReference type="EMBL" id="SAL41059.1"/>
    </source>
</evidence>
<comment type="caution">
    <text evidence="7">The sequence shown here is derived from an EMBL/GenBank/DDBJ whole genome shotgun (WGS) entry which is preliminary data.</text>
</comment>
<name>A0A158HAP9_9BURK</name>
<accession>A0A158HAP9</accession>
<sequence length="160" mass="17172">MAGCSSGLDRSKEEADNAKAGVVVNPAEAGVEMRMPEAALFDTDEARIRPDSIAMLDRTAVLLKRSTRPVLIEGHTDNEGSRAYNDALSSARAEAVADALVARGVPAARIRTKGMAYTRPIASNDTPDGRALNRRVEIFVKTETTETLIGPQKGPLNWLP</sequence>
<gene>
    <name evidence="7" type="ORF">AWB68_01803</name>
</gene>
<comment type="subcellular location">
    <subcellularLocation>
        <location evidence="1">Cell outer membrane</location>
    </subcellularLocation>
</comment>
<dbReference type="Gene3D" id="3.30.1330.60">
    <property type="entry name" value="OmpA-like domain"/>
    <property type="match status" value="1"/>
</dbReference>
<dbReference type="PRINTS" id="PR01023">
    <property type="entry name" value="NAFLGMOTY"/>
</dbReference>
<feature type="domain" description="OmpA-like" evidence="6">
    <location>
        <begin position="28"/>
        <end position="144"/>
    </location>
</feature>
<dbReference type="InterPro" id="IPR036737">
    <property type="entry name" value="OmpA-like_sf"/>
</dbReference>
<evidence type="ECO:0000256" key="3">
    <source>
        <dbReference type="ARBA" id="ARBA00023237"/>
    </source>
</evidence>
<dbReference type="SUPFAM" id="SSF103088">
    <property type="entry name" value="OmpA-like"/>
    <property type="match status" value="1"/>
</dbReference>
<dbReference type="InterPro" id="IPR006665">
    <property type="entry name" value="OmpA-like"/>
</dbReference>
<protein>
    <submittedName>
        <fullName evidence="7">OmpA domain-containing protein</fullName>
    </submittedName>
</protein>
<evidence type="ECO:0000256" key="1">
    <source>
        <dbReference type="ARBA" id="ARBA00004442"/>
    </source>
</evidence>
<reference evidence="7" key="1">
    <citation type="submission" date="2016-01" db="EMBL/GenBank/DDBJ databases">
        <authorList>
            <person name="Peeters C."/>
        </authorList>
    </citation>
    <scope>NUCLEOTIDE SEQUENCE [LARGE SCALE GENOMIC DNA]</scope>
    <source>
        <strain evidence="7">LMG 22940</strain>
    </source>
</reference>
<dbReference type="EMBL" id="FCON02000014">
    <property type="protein sequence ID" value="SAL41059.1"/>
    <property type="molecule type" value="Genomic_DNA"/>
</dbReference>
<dbReference type="Pfam" id="PF00691">
    <property type="entry name" value="OmpA"/>
    <property type="match status" value="1"/>
</dbReference>
<dbReference type="InterPro" id="IPR006664">
    <property type="entry name" value="OMP_bac"/>
</dbReference>
<proteinExistence type="predicted"/>
<keyword evidence="8" id="KW-1185">Reference proteome</keyword>
<dbReference type="PANTHER" id="PTHR30329:SF21">
    <property type="entry name" value="LIPOPROTEIN YIAD-RELATED"/>
    <property type="match status" value="1"/>
</dbReference>
<feature type="region of interest" description="Disordered" evidence="5">
    <location>
        <begin position="1"/>
        <end position="20"/>
    </location>
</feature>
<evidence type="ECO:0000256" key="5">
    <source>
        <dbReference type="SAM" id="MobiDB-lite"/>
    </source>
</evidence>
<keyword evidence="3" id="KW-0998">Cell outer membrane</keyword>
<dbReference type="AlphaFoldDB" id="A0A158HAP9"/>
<evidence type="ECO:0000256" key="4">
    <source>
        <dbReference type="PROSITE-ProRule" id="PRU00473"/>
    </source>
</evidence>
<dbReference type="PROSITE" id="PS51123">
    <property type="entry name" value="OMPA_2"/>
    <property type="match status" value="1"/>
</dbReference>
<dbReference type="PRINTS" id="PR01021">
    <property type="entry name" value="OMPADOMAIN"/>
</dbReference>
<keyword evidence="2 4" id="KW-0472">Membrane</keyword>
<evidence type="ECO:0000313" key="8">
    <source>
        <dbReference type="Proteomes" id="UP000054770"/>
    </source>
</evidence>
<dbReference type="PANTHER" id="PTHR30329">
    <property type="entry name" value="STATOR ELEMENT OF FLAGELLAR MOTOR COMPLEX"/>
    <property type="match status" value="1"/>
</dbReference>
<dbReference type="Proteomes" id="UP000054770">
    <property type="component" value="Unassembled WGS sequence"/>
</dbReference>
<evidence type="ECO:0000259" key="6">
    <source>
        <dbReference type="PROSITE" id="PS51123"/>
    </source>
</evidence>